<reference evidence="2" key="1">
    <citation type="journal article" date="2019" name="Int. J. Syst. Evol. Microbiol.">
        <title>The Global Catalogue of Microorganisms (GCM) 10K type strain sequencing project: providing services to taxonomists for standard genome sequencing and annotation.</title>
        <authorList>
            <consortium name="The Broad Institute Genomics Platform"/>
            <consortium name="The Broad Institute Genome Sequencing Center for Infectious Disease"/>
            <person name="Wu L."/>
            <person name="Ma J."/>
        </authorList>
    </citation>
    <scope>NUCLEOTIDE SEQUENCE [LARGE SCALE GENOMIC DNA]</scope>
    <source>
        <strain evidence="2">LMG 29894</strain>
    </source>
</reference>
<dbReference type="EMBL" id="JBHSBU010000001">
    <property type="protein sequence ID" value="MFC4158636.1"/>
    <property type="molecule type" value="Genomic_DNA"/>
</dbReference>
<comment type="caution">
    <text evidence="1">The sequence shown here is derived from an EMBL/GenBank/DDBJ whole genome shotgun (WGS) entry which is preliminary data.</text>
</comment>
<accession>A0ABV8MNH9</accession>
<sequence>MTDIDFQTLEQTSVQAGGFRIPRFELTIDGVSLDHRVLRDVVDLNYHDHIDQIDGFELTVANWDSSQRRHKYIGSEAPDGPRSELETLFEPCSKVVRLKLGYGGELSEMMSGHFTTMEPTFSSNGPHTLAVRALNVLHRLRRKKYDGHWQQKTDSEIARSFDGLTDPEWRNAGQDARRIPMPVQINSNAQGSEPTLVFVGQKNEYDIDFLWRRARIRGYVIEIRRDEAGHDYLYFGPSERNGPTPYLLRWGAGLIELKATLTTANQVRKVTVRGWDRAAQRPIEESADWDDPRVRQLNPSLSEVVRNCDPREERIVTRPVATRAEAQALARDILLGHAQELVKVQASVVGLPQLRAGSRVRIEGIGGRLSGEYFVTESIHNFSHSGYLTKFTARREDPDSGERLTGA</sequence>
<dbReference type="SUPFAM" id="SSF69279">
    <property type="entry name" value="Phage tail proteins"/>
    <property type="match status" value="1"/>
</dbReference>
<organism evidence="1 2">
    <name type="scientific">Chitinimonas lacunae</name>
    <dbReference type="NCBI Taxonomy" id="1963018"/>
    <lineage>
        <taxon>Bacteria</taxon>
        <taxon>Pseudomonadati</taxon>
        <taxon>Pseudomonadota</taxon>
        <taxon>Betaproteobacteria</taxon>
        <taxon>Neisseriales</taxon>
        <taxon>Chitinibacteraceae</taxon>
        <taxon>Chitinimonas</taxon>
    </lineage>
</organism>
<dbReference type="RefSeq" id="WP_378161525.1">
    <property type="nucleotide sequence ID" value="NZ_JBHSBU010000001.1"/>
</dbReference>
<evidence type="ECO:0000313" key="1">
    <source>
        <dbReference type="EMBL" id="MFC4158636.1"/>
    </source>
</evidence>
<name>A0ABV8MNH9_9NEIS</name>
<dbReference type="Proteomes" id="UP001595791">
    <property type="component" value="Unassembled WGS sequence"/>
</dbReference>
<proteinExistence type="predicted"/>
<keyword evidence="2" id="KW-1185">Reference proteome</keyword>
<protein>
    <submittedName>
        <fullName evidence="1">Phage late control D family protein</fullName>
    </submittedName>
</protein>
<evidence type="ECO:0000313" key="2">
    <source>
        <dbReference type="Proteomes" id="UP001595791"/>
    </source>
</evidence>
<gene>
    <name evidence="1" type="ORF">ACFOW7_04585</name>
</gene>